<protein>
    <submittedName>
        <fullName evidence="4">CPBP family intramembrane metalloprotease</fullName>
    </submittedName>
</protein>
<feature type="transmembrane region" description="Helical" evidence="1">
    <location>
        <begin position="82"/>
        <end position="102"/>
    </location>
</feature>
<feature type="transmembrane region" description="Helical" evidence="1">
    <location>
        <begin position="29"/>
        <end position="52"/>
    </location>
</feature>
<evidence type="ECO:0000313" key="6">
    <source>
        <dbReference type="Proteomes" id="UP000701680"/>
    </source>
</evidence>
<dbReference type="Proteomes" id="UP000528555">
    <property type="component" value="Unassembled WGS sequence"/>
</dbReference>
<evidence type="ECO:0000313" key="3">
    <source>
        <dbReference type="EMBL" id="NSK13945.1"/>
    </source>
</evidence>
<reference evidence="5 6" key="1">
    <citation type="journal article" date="2020" name="Cell Host Microbe">
        <title>Functional and Genomic Variation between Human-Derived Isolates of Lachnospiraceae Reveals Inter- and Intra-Species Diversity.</title>
        <authorList>
            <person name="Sorbara M.T."/>
            <person name="Littmann E.R."/>
            <person name="Fontana E."/>
            <person name="Moody T.U."/>
            <person name="Kohout C.E."/>
            <person name="Gjonbalaj M."/>
            <person name="Eaton V."/>
            <person name="Seok R."/>
            <person name="Leiner I.M."/>
            <person name="Pamer E.G."/>
        </authorList>
    </citation>
    <scope>NUCLEOTIDE SEQUENCE [LARGE SCALE GENOMIC DNA]</scope>
    <source>
        <strain evidence="4 5">MSK.17.11</strain>
        <strain evidence="3 6">MSK.17.38</strain>
    </source>
</reference>
<dbReference type="Pfam" id="PF02517">
    <property type="entry name" value="Rce1-like"/>
    <property type="match status" value="1"/>
</dbReference>
<dbReference type="GO" id="GO:0004175">
    <property type="term" value="F:endopeptidase activity"/>
    <property type="evidence" value="ECO:0007669"/>
    <property type="project" value="UniProtKB-ARBA"/>
</dbReference>
<dbReference type="GO" id="GO:0008237">
    <property type="term" value="F:metallopeptidase activity"/>
    <property type="evidence" value="ECO:0007669"/>
    <property type="project" value="UniProtKB-KW"/>
</dbReference>
<evidence type="ECO:0000313" key="4">
    <source>
        <dbReference type="EMBL" id="NVH57968.1"/>
    </source>
</evidence>
<dbReference type="EMBL" id="JAAITX010000002">
    <property type="protein sequence ID" value="NVH57968.1"/>
    <property type="molecule type" value="Genomic_DNA"/>
</dbReference>
<feature type="transmembrane region" description="Helical" evidence="1">
    <location>
        <begin position="163"/>
        <end position="185"/>
    </location>
</feature>
<evidence type="ECO:0000256" key="1">
    <source>
        <dbReference type="SAM" id="Phobius"/>
    </source>
</evidence>
<dbReference type="GO" id="GO:0080120">
    <property type="term" value="P:CAAX-box protein maturation"/>
    <property type="evidence" value="ECO:0007669"/>
    <property type="project" value="UniProtKB-ARBA"/>
</dbReference>
<dbReference type="Proteomes" id="UP000701680">
    <property type="component" value="Unassembled WGS sequence"/>
</dbReference>
<feature type="domain" description="CAAX prenyl protease 2/Lysostaphin resistance protein A-like" evidence="2">
    <location>
        <begin position="169"/>
        <end position="254"/>
    </location>
</feature>
<dbReference type="RefSeq" id="WP_101694079.1">
    <property type="nucleotide sequence ID" value="NZ_JAAITX010000002.1"/>
</dbReference>
<dbReference type="GO" id="GO:0006508">
    <property type="term" value="P:proteolysis"/>
    <property type="evidence" value="ECO:0007669"/>
    <property type="project" value="UniProtKB-KW"/>
</dbReference>
<dbReference type="InterPro" id="IPR003675">
    <property type="entry name" value="Rce1/LyrA-like_dom"/>
</dbReference>
<name>A0A850HF98_9FIRM</name>
<gene>
    <name evidence="4" type="ORF">G5A66_04740</name>
    <name evidence="3" type="ORF">G5A75_03460</name>
</gene>
<dbReference type="PANTHER" id="PTHR36435:SF1">
    <property type="entry name" value="CAAX AMINO TERMINAL PROTEASE FAMILY PROTEIN"/>
    <property type="match status" value="1"/>
</dbReference>
<comment type="caution">
    <text evidence="4">The sequence shown here is derived from an EMBL/GenBank/DDBJ whole genome shotgun (WGS) entry which is preliminary data.</text>
</comment>
<proteinExistence type="predicted"/>
<keyword evidence="4" id="KW-0645">Protease</keyword>
<evidence type="ECO:0000313" key="5">
    <source>
        <dbReference type="Proteomes" id="UP000528555"/>
    </source>
</evidence>
<dbReference type="PANTHER" id="PTHR36435">
    <property type="entry name" value="SLR1288 PROTEIN"/>
    <property type="match status" value="1"/>
</dbReference>
<evidence type="ECO:0000259" key="2">
    <source>
        <dbReference type="Pfam" id="PF02517"/>
    </source>
</evidence>
<feature type="transmembrane region" description="Helical" evidence="1">
    <location>
        <begin position="206"/>
        <end position="235"/>
    </location>
</feature>
<sequence length="309" mass="34978">MEQQQNSQVPPMQQESYGKRLWNLWGPVVIKWAVSFGVTMVAMGIISFMYMYSHYDVAMSALSDESVMMALYEKILKIYAKYTTWVEGAAALATIPVMLLWFHKDRVREKMMGIVPNKKAPLWKYIPQLLMALTFCVAANNLILIGNLSSVSAGYEETMDALYTAPLGVQILSLAILIPICEELVFRGLLFKRLRMQGGFMQAAMYSAVVFGFLHMNLVQMIYGFLLGLMFAYIYEKYGSVKAPILAHVSMNLLSVLATEYRLYEWLAEDMMRLGVVTVVCATVAAAMFTFVQRIEEKPEPVLTVPDQE</sequence>
<reference evidence="4" key="2">
    <citation type="submission" date="2020-02" db="EMBL/GenBank/DDBJ databases">
        <authorList>
            <person name="Littmann E."/>
            <person name="Sorbara M."/>
        </authorList>
    </citation>
    <scope>NUCLEOTIDE SEQUENCE</scope>
    <source>
        <strain evidence="4">MSK.17.11</strain>
        <strain evidence="3">MSK.17.38</strain>
    </source>
</reference>
<feature type="transmembrane region" description="Helical" evidence="1">
    <location>
        <begin position="122"/>
        <end position="143"/>
    </location>
</feature>
<organism evidence="4 5">
    <name type="scientific">Dorea phocaeensis</name>
    <dbReference type="NCBI Taxonomy" id="2040291"/>
    <lineage>
        <taxon>Bacteria</taxon>
        <taxon>Bacillati</taxon>
        <taxon>Bacillota</taxon>
        <taxon>Clostridia</taxon>
        <taxon>Lachnospirales</taxon>
        <taxon>Lachnospiraceae</taxon>
        <taxon>Dorea</taxon>
    </lineage>
</organism>
<dbReference type="EMBL" id="JAAIUO010000002">
    <property type="protein sequence ID" value="NSK13945.1"/>
    <property type="molecule type" value="Genomic_DNA"/>
</dbReference>
<feature type="transmembrane region" description="Helical" evidence="1">
    <location>
        <begin position="271"/>
        <end position="292"/>
    </location>
</feature>
<keyword evidence="5" id="KW-1185">Reference proteome</keyword>
<keyword evidence="4" id="KW-0482">Metalloprotease</keyword>
<keyword evidence="1" id="KW-1133">Transmembrane helix</keyword>
<dbReference type="InterPro" id="IPR052710">
    <property type="entry name" value="CAAX_protease"/>
</dbReference>
<dbReference type="AlphaFoldDB" id="A0A850HF98"/>
<accession>A0A850HF98</accession>
<keyword evidence="1" id="KW-0812">Transmembrane</keyword>
<dbReference type="OrthoDB" id="9782250at2"/>
<keyword evidence="4" id="KW-0378">Hydrolase</keyword>
<keyword evidence="1" id="KW-0472">Membrane</keyword>